<dbReference type="AlphaFoldDB" id="A0A2P6AQC9"/>
<gene>
    <name evidence="2" type="ORF">C5O18_09715</name>
</gene>
<organism evidence="2 3">
    <name type="scientific">Amnimonas aquatica</name>
    <dbReference type="NCBI Taxonomy" id="2094561"/>
    <lineage>
        <taxon>Bacteria</taxon>
        <taxon>Pseudomonadati</taxon>
        <taxon>Pseudomonadota</taxon>
        <taxon>Gammaproteobacteria</taxon>
        <taxon>Moraxellales</taxon>
        <taxon>Moraxellaceae</taxon>
        <taxon>Amnimonas</taxon>
    </lineage>
</organism>
<accession>A0A2P6AQC9</accession>
<name>A0A2P6AQC9_9GAMM</name>
<protein>
    <submittedName>
        <fullName evidence="2">Uncharacterized protein</fullName>
    </submittedName>
</protein>
<evidence type="ECO:0000313" key="2">
    <source>
        <dbReference type="EMBL" id="PQA29112.1"/>
    </source>
</evidence>
<evidence type="ECO:0000256" key="1">
    <source>
        <dbReference type="SAM" id="MobiDB-lite"/>
    </source>
</evidence>
<sequence length="96" mass="10428">MPAAPAAGAAPASGAAGGSGVADGPAPELQALARRLHRPAASLAAFAELPPERLEWLLRQVNMACRREEAEVRRELRQSVPWPFRWLVSQRLRQPL</sequence>
<dbReference type="EMBL" id="PTQZ01000335">
    <property type="protein sequence ID" value="PQA29112.1"/>
    <property type="molecule type" value="Genomic_DNA"/>
</dbReference>
<feature type="region of interest" description="Disordered" evidence="1">
    <location>
        <begin position="1"/>
        <end position="25"/>
    </location>
</feature>
<keyword evidence="3" id="KW-1185">Reference proteome</keyword>
<comment type="caution">
    <text evidence="2">The sequence shown here is derived from an EMBL/GenBank/DDBJ whole genome shotgun (WGS) entry which is preliminary data.</text>
</comment>
<reference evidence="3" key="1">
    <citation type="submission" date="2018-02" db="EMBL/GenBank/DDBJ databases">
        <title>Genome sequencing of Solimonas sp. HR-BB.</title>
        <authorList>
            <person name="Lee Y."/>
            <person name="Jeon C.O."/>
        </authorList>
    </citation>
    <scope>NUCLEOTIDE SEQUENCE [LARGE SCALE GENOMIC DNA]</scope>
    <source>
        <strain evidence="3">HR-E</strain>
    </source>
</reference>
<proteinExistence type="predicted"/>
<dbReference type="Proteomes" id="UP000243900">
    <property type="component" value="Unassembled WGS sequence"/>
</dbReference>
<evidence type="ECO:0000313" key="3">
    <source>
        <dbReference type="Proteomes" id="UP000243900"/>
    </source>
</evidence>
<dbReference type="RefSeq" id="WP_105193423.1">
    <property type="nucleotide sequence ID" value="NZ_PTQZ01000335.1"/>
</dbReference>
<feature type="compositionally biased region" description="Low complexity" evidence="1">
    <location>
        <begin position="1"/>
        <end position="14"/>
    </location>
</feature>